<evidence type="ECO:0000313" key="3">
    <source>
        <dbReference type="Proteomes" id="UP000646211"/>
    </source>
</evidence>
<dbReference type="InterPro" id="IPR020843">
    <property type="entry name" value="ER"/>
</dbReference>
<sequence>MKAIEIKKAGGVENLVNIQIETPTVSDGEVLIKVKAISINPVDYKARESDGMLNAVLGPKKPWILGWDISGTVEALGKNVTDYKIGDSVFGMINFPGHGKGYAEYVAAPATHITKKPDNVSDEEAAAATLAALTAWQALVTNAKIKKGDRILIHGAAGGVGHYAVQFAKHLGAYVIGTASAKNKDFVLGLGADEFIDYQTQSFENEVSDLDFVFDLFGDAIFDRSVQTVKNGGQIIALLDNLTEEQIAYSKSLGITSYRIIVHSNGEDMEQIASLLEKGIVKSHVSATFSFDALKDAHLQLATGRTRGKVVVVIE</sequence>
<dbReference type="PANTHER" id="PTHR44013:SF1">
    <property type="entry name" value="ZINC-TYPE ALCOHOL DEHYDROGENASE-LIKE PROTEIN C16A3.02C"/>
    <property type="match status" value="1"/>
</dbReference>
<dbReference type="Pfam" id="PF13602">
    <property type="entry name" value="ADH_zinc_N_2"/>
    <property type="match status" value="1"/>
</dbReference>
<accession>A0A930UFD0</accession>
<dbReference type="RefSeq" id="WP_194312676.1">
    <property type="nucleotide sequence ID" value="NZ_JADHEC010000031.1"/>
</dbReference>
<dbReference type="InterPro" id="IPR052733">
    <property type="entry name" value="Chloroplast_QOR"/>
</dbReference>
<dbReference type="EMBL" id="JADHEC010000031">
    <property type="protein sequence ID" value="MBF2709435.1"/>
    <property type="molecule type" value="Genomic_DNA"/>
</dbReference>
<evidence type="ECO:0000313" key="2">
    <source>
        <dbReference type="EMBL" id="MBF2709435.1"/>
    </source>
</evidence>
<dbReference type="InterPro" id="IPR011032">
    <property type="entry name" value="GroES-like_sf"/>
</dbReference>
<dbReference type="GO" id="GO:0016491">
    <property type="term" value="F:oxidoreductase activity"/>
    <property type="evidence" value="ECO:0007669"/>
    <property type="project" value="InterPro"/>
</dbReference>
<dbReference type="Gene3D" id="3.40.50.720">
    <property type="entry name" value="NAD(P)-binding Rossmann-like Domain"/>
    <property type="match status" value="1"/>
</dbReference>
<name>A0A930UFD0_9FLAO</name>
<dbReference type="PROSITE" id="PS01162">
    <property type="entry name" value="QOR_ZETA_CRYSTAL"/>
    <property type="match status" value="1"/>
</dbReference>
<organism evidence="2 3">
    <name type="scientific">Flavobacterium soyangense</name>
    <dbReference type="NCBI Taxonomy" id="2023265"/>
    <lineage>
        <taxon>Bacteria</taxon>
        <taxon>Pseudomonadati</taxon>
        <taxon>Bacteroidota</taxon>
        <taxon>Flavobacteriia</taxon>
        <taxon>Flavobacteriales</taxon>
        <taxon>Flavobacteriaceae</taxon>
        <taxon>Flavobacterium</taxon>
    </lineage>
</organism>
<feature type="domain" description="Enoyl reductase (ER)" evidence="1">
    <location>
        <begin position="10"/>
        <end position="312"/>
    </location>
</feature>
<dbReference type="InterPro" id="IPR013154">
    <property type="entry name" value="ADH-like_N"/>
</dbReference>
<gene>
    <name evidence="2" type="ORF">IR213_12660</name>
</gene>
<reference evidence="2" key="1">
    <citation type="submission" date="2020-11" db="EMBL/GenBank/DDBJ databases">
        <title>Genome of Flavobacterium soyangense.</title>
        <authorList>
            <person name="Liu Q."/>
            <person name="Xin Y.-H."/>
        </authorList>
    </citation>
    <scope>NUCLEOTIDE SEQUENCE</scope>
    <source>
        <strain evidence="2">CGMCC 1.13493</strain>
    </source>
</reference>
<dbReference type="SUPFAM" id="SSF50129">
    <property type="entry name" value="GroES-like"/>
    <property type="match status" value="1"/>
</dbReference>
<proteinExistence type="predicted"/>
<dbReference type="GO" id="GO:0008270">
    <property type="term" value="F:zinc ion binding"/>
    <property type="evidence" value="ECO:0007669"/>
    <property type="project" value="InterPro"/>
</dbReference>
<dbReference type="SUPFAM" id="SSF51735">
    <property type="entry name" value="NAD(P)-binding Rossmann-fold domains"/>
    <property type="match status" value="1"/>
</dbReference>
<keyword evidence="3" id="KW-1185">Reference proteome</keyword>
<evidence type="ECO:0000259" key="1">
    <source>
        <dbReference type="SMART" id="SM00829"/>
    </source>
</evidence>
<dbReference type="CDD" id="cd05289">
    <property type="entry name" value="MDR_like_2"/>
    <property type="match status" value="1"/>
</dbReference>
<comment type="caution">
    <text evidence="2">The sequence shown here is derived from an EMBL/GenBank/DDBJ whole genome shotgun (WGS) entry which is preliminary data.</text>
</comment>
<dbReference type="Gene3D" id="3.90.180.10">
    <property type="entry name" value="Medium-chain alcohol dehydrogenases, catalytic domain"/>
    <property type="match status" value="1"/>
</dbReference>
<dbReference type="Pfam" id="PF08240">
    <property type="entry name" value="ADH_N"/>
    <property type="match status" value="1"/>
</dbReference>
<dbReference type="Proteomes" id="UP000646211">
    <property type="component" value="Unassembled WGS sequence"/>
</dbReference>
<protein>
    <submittedName>
        <fullName evidence="2">NADP-dependent oxidoreductase</fullName>
    </submittedName>
</protein>
<dbReference type="InterPro" id="IPR002364">
    <property type="entry name" value="Quin_OxRdtase/zeta-crystal_CS"/>
</dbReference>
<dbReference type="SMART" id="SM00829">
    <property type="entry name" value="PKS_ER"/>
    <property type="match status" value="1"/>
</dbReference>
<dbReference type="InterPro" id="IPR036291">
    <property type="entry name" value="NAD(P)-bd_dom_sf"/>
</dbReference>
<dbReference type="AlphaFoldDB" id="A0A930UFD0"/>
<dbReference type="PANTHER" id="PTHR44013">
    <property type="entry name" value="ZINC-TYPE ALCOHOL DEHYDROGENASE-LIKE PROTEIN C16A3.02C"/>
    <property type="match status" value="1"/>
</dbReference>